<dbReference type="GO" id="GO:0004386">
    <property type="term" value="F:helicase activity"/>
    <property type="evidence" value="ECO:0007669"/>
    <property type="project" value="UniProtKB-KW"/>
</dbReference>
<keyword evidence="3" id="KW-0234">DNA repair</keyword>
<comment type="caution">
    <text evidence="5">The sequence shown here is derived from an EMBL/GenBank/DDBJ whole genome shotgun (WGS) entry which is preliminary data.</text>
</comment>
<name>A0A7W0ID91_9ACTN</name>
<dbReference type="GO" id="GO:0006281">
    <property type="term" value="P:DNA repair"/>
    <property type="evidence" value="ECO:0007669"/>
    <property type="project" value="UniProtKB-KW"/>
</dbReference>
<protein>
    <submittedName>
        <fullName evidence="5">PD-(D/E)XK nuclease family protein</fullName>
    </submittedName>
</protein>
<dbReference type="InterPro" id="IPR038726">
    <property type="entry name" value="PDDEXK_AddAB-type"/>
</dbReference>
<organism evidence="5 6">
    <name type="scientific">Streptomyces himalayensis subsp. himalayensis</name>
    <dbReference type="NCBI Taxonomy" id="2756131"/>
    <lineage>
        <taxon>Bacteria</taxon>
        <taxon>Bacillati</taxon>
        <taxon>Actinomycetota</taxon>
        <taxon>Actinomycetes</taxon>
        <taxon>Kitasatosporales</taxon>
        <taxon>Streptomycetaceae</taxon>
        <taxon>Streptomyces</taxon>
        <taxon>Streptomyces himalayensis</taxon>
    </lineage>
</organism>
<evidence type="ECO:0000256" key="2">
    <source>
        <dbReference type="ARBA" id="ARBA00022806"/>
    </source>
</evidence>
<dbReference type="EMBL" id="JACEHE010000046">
    <property type="protein sequence ID" value="MBA2951468.1"/>
    <property type="molecule type" value="Genomic_DNA"/>
</dbReference>
<gene>
    <name evidence="5" type="ORF">H1D24_38405</name>
</gene>
<dbReference type="AlphaFoldDB" id="A0A7W0ID91"/>
<keyword evidence="2" id="KW-0067">ATP-binding</keyword>
<evidence type="ECO:0000259" key="4">
    <source>
        <dbReference type="Pfam" id="PF12705"/>
    </source>
</evidence>
<keyword evidence="2" id="KW-0547">Nucleotide-binding</keyword>
<keyword evidence="1" id="KW-0227">DNA damage</keyword>
<keyword evidence="2" id="KW-0347">Helicase</keyword>
<dbReference type="RefSeq" id="WP_181662386.1">
    <property type="nucleotide sequence ID" value="NZ_JACEHE010000046.1"/>
</dbReference>
<reference evidence="5 6" key="1">
    <citation type="submission" date="2020-07" db="EMBL/GenBank/DDBJ databases">
        <title>Streptomyces isolated from Indian soil.</title>
        <authorList>
            <person name="Mandal S."/>
            <person name="Maiti P.K."/>
        </authorList>
    </citation>
    <scope>NUCLEOTIDE SEQUENCE [LARGE SCALE GENOMIC DNA]</scope>
    <source>
        <strain evidence="5 6">PSKA28</strain>
    </source>
</reference>
<evidence type="ECO:0000256" key="3">
    <source>
        <dbReference type="ARBA" id="ARBA00023204"/>
    </source>
</evidence>
<proteinExistence type="predicted"/>
<feature type="domain" description="PD-(D/E)XK endonuclease-like" evidence="4">
    <location>
        <begin position="12"/>
        <end position="265"/>
    </location>
</feature>
<sequence>MPETPQPRAPVHISHSARETLTRCAKSYFLKYLAKAPKRPALWLAGGSAVHQVTEVYDLNVMAGGEKLNVKAAWDTCFDFQLFEAREREPNENIWAKSSAEPIEVWRTMGLGFVRSYIDWRERSPWEIWTTPDGEPAIELDVSGRLPGCPVEIKAYLDRVFWDPVFKKHWIVDLKSGKKPPKNADQFGTYSALLKVKYGLDVDMGVPFMNRKGTVGKPFDLTEYTPEFVGEIFGKAWEDVQGYLKSGQWPADLSDCFLCDVKAACAVIGGPLAPQYDPASPGHPSNTPSY</sequence>
<keyword evidence="2" id="KW-0378">Hydrolase</keyword>
<evidence type="ECO:0000313" key="5">
    <source>
        <dbReference type="EMBL" id="MBA2951468.1"/>
    </source>
</evidence>
<evidence type="ECO:0000313" key="6">
    <source>
        <dbReference type="Proteomes" id="UP000545761"/>
    </source>
</evidence>
<dbReference type="Proteomes" id="UP000545761">
    <property type="component" value="Unassembled WGS sequence"/>
</dbReference>
<evidence type="ECO:0000256" key="1">
    <source>
        <dbReference type="ARBA" id="ARBA00022763"/>
    </source>
</evidence>
<dbReference type="Pfam" id="PF12705">
    <property type="entry name" value="PDDEXK_1"/>
    <property type="match status" value="1"/>
</dbReference>
<accession>A0A7W0ID91</accession>